<dbReference type="Pfam" id="PF00698">
    <property type="entry name" value="Acyl_transf_1"/>
    <property type="match status" value="1"/>
</dbReference>
<dbReference type="Pfam" id="PF16197">
    <property type="entry name" value="KAsynt_C_assoc"/>
    <property type="match status" value="1"/>
</dbReference>
<dbReference type="PANTHER" id="PTHR43775">
    <property type="entry name" value="FATTY ACID SYNTHASE"/>
    <property type="match status" value="1"/>
</dbReference>
<dbReference type="InterPro" id="IPR014031">
    <property type="entry name" value="Ketoacyl_synth_C"/>
</dbReference>
<dbReference type="SMART" id="SM00825">
    <property type="entry name" value="PKS_KS"/>
    <property type="match status" value="1"/>
</dbReference>
<evidence type="ECO:0000256" key="4">
    <source>
        <dbReference type="SAM" id="MobiDB-lite"/>
    </source>
</evidence>
<keyword evidence="3 6" id="KW-0808">Transferase</keyword>
<dbReference type="GO" id="GO:0004312">
    <property type="term" value="F:fatty acid synthase activity"/>
    <property type="evidence" value="ECO:0007669"/>
    <property type="project" value="TreeGrafter"/>
</dbReference>
<dbReference type="PANTHER" id="PTHR43775:SF37">
    <property type="entry name" value="SI:DKEY-61P9.11"/>
    <property type="match status" value="1"/>
</dbReference>
<comment type="caution">
    <text evidence="6">The sequence shown here is derived from an EMBL/GenBank/DDBJ whole genome shotgun (WGS) entry which is preliminary data.</text>
</comment>
<dbReference type="GO" id="GO:0006633">
    <property type="term" value="P:fatty acid biosynthetic process"/>
    <property type="evidence" value="ECO:0007669"/>
    <property type="project" value="InterPro"/>
</dbReference>
<dbReference type="CDD" id="cd00833">
    <property type="entry name" value="PKS"/>
    <property type="match status" value="1"/>
</dbReference>
<evidence type="ECO:0000313" key="6">
    <source>
        <dbReference type="EMBL" id="MBB4935174.1"/>
    </source>
</evidence>
<dbReference type="InterPro" id="IPR016035">
    <property type="entry name" value="Acyl_Trfase/lysoPLipase"/>
</dbReference>
<feature type="domain" description="Ketosynthase family 3 (KS3)" evidence="5">
    <location>
        <begin position="11"/>
        <end position="435"/>
    </location>
</feature>
<dbReference type="SUPFAM" id="SSF53901">
    <property type="entry name" value="Thiolase-like"/>
    <property type="match status" value="1"/>
</dbReference>
<dbReference type="Gene3D" id="3.30.70.3290">
    <property type="match status" value="1"/>
</dbReference>
<sequence length="981" mass="104094">MTSFSGEQWNSAHAAVVGIGCRLPGGIRGPRAFWQALMEGRDAIGVYPPERWEQMEPLLAEEDRSPQQRSAGLIDDFEAFDAGFFGIAPSTAERMDPLQRHLMEVVVEALYDSGTPLDQIKHSRVGVYVGSCNVDAPSMIFAPGAQPDITQISSAGPGMLPAILAHTLDLRGPNFTIDSACSSTATTIHQARRALQVGEIDQAIVVGVNSLVNPVISRGFSGGAGGAGGVLAQDGRCKPFDAEADGYGRSEGAAAVVLQRAEDAHQADKRIYGVVVGSYLNHDGGRTRSVGIPSIAAQVELMNGACADAGITPEQVGHVEGHATGTWTGDAREIKALAEVFARPDHDPLLVGSSKGSIGHTEGAAGLVGLIKTLLALENRQIPPTANHHTPRESLTTRAIKVPADPTPWPTNREPFAVVSSLGFSGANGCLVVTEGHTSPSPHPVDESAPVVVPLSAHTAEVLEGTATDWAHALTEDGVHLAHLAATAAHGRDHHLQHRAAIVTRERDHAGAALTALANRPTHHPALLGPHHPPGQPRIVWAFDGHGTQTPNMGQDLYRGEPAYAAAMDEVLAAMAAQPGYAGWHPDTTDPPWGVDAIQQAIFATQVAQGRVLQQWGLGPDVVVGHSVGEIAAAHLVGILDLEQAARLVCARSRVLAAVSSFGGMLATGVSLEYAKSEIIAVEPELGIAAENAPTMTVLTGPEEPLRRVHGRLEQDGIWARRVADDTPAHSWMLEEHLSGFAADIDGLSPADSAVKMVSTVDGTTIEGHRLDVDYWKRQLRNQVQFHTALVNSVPAEGRCLVLELGSLPVLERPLLEAFGRYDLPATVVNGGVAQFDERTSLHRMLAQCYTHGVDPAWPHPPASPAPLEPPRWHHTPHERPEVPDLESLPVTEVPTRLREEVHRIVAELASTAITAEDRDTELEVLGVSSLQLGILRAQLAALHPAIRGALSADISHIPTINGMTDAVLDVIAPREADPAI</sequence>
<dbReference type="InterPro" id="IPR020841">
    <property type="entry name" value="PKS_Beta-ketoAc_synthase_dom"/>
</dbReference>
<dbReference type="AlphaFoldDB" id="A0A7W7W6Q5"/>
<accession>A0A7W7W6Q5</accession>
<dbReference type="InterPro" id="IPR050091">
    <property type="entry name" value="PKS_NRPS_Biosynth_Enz"/>
</dbReference>
<keyword evidence="2" id="KW-0597">Phosphoprotein</keyword>
<evidence type="ECO:0000256" key="1">
    <source>
        <dbReference type="ARBA" id="ARBA00022450"/>
    </source>
</evidence>
<evidence type="ECO:0000313" key="7">
    <source>
        <dbReference type="Proteomes" id="UP000523007"/>
    </source>
</evidence>
<dbReference type="InterPro" id="IPR014030">
    <property type="entry name" value="Ketoacyl_synth_N"/>
</dbReference>
<proteinExistence type="predicted"/>
<dbReference type="Gene3D" id="3.40.47.10">
    <property type="match status" value="1"/>
</dbReference>
<dbReference type="Gene3D" id="3.40.366.10">
    <property type="entry name" value="Malonyl-Coenzyme A Acyl Carrier Protein, domain 2"/>
    <property type="match status" value="1"/>
</dbReference>
<dbReference type="EMBL" id="JACHJT010000002">
    <property type="protein sequence ID" value="MBB4935174.1"/>
    <property type="molecule type" value="Genomic_DNA"/>
</dbReference>
<dbReference type="SUPFAM" id="SSF52151">
    <property type="entry name" value="FabD/lysophospholipase-like"/>
    <property type="match status" value="1"/>
</dbReference>
<dbReference type="Pfam" id="PF00109">
    <property type="entry name" value="ketoacyl-synt"/>
    <property type="match status" value="1"/>
</dbReference>
<dbReference type="InterPro" id="IPR001227">
    <property type="entry name" value="Ac_transferase_dom_sf"/>
</dbReference>
<dbReference type="InterPro" id="IPR018201">
    <property type="entry name" value="Ketoacyl_synth_AS"/>
</dbReference>
<evidence type="ECO:0000259" key="5">
    <source>
        <dbReference type="PROSITE" id="PS52004"/>
    </source>
</evidence>
<dbReference type="GO" id="GO:0004315">
    <property type="term" value="F:3-oxoacyl-[acyl-carrier-protein] synthase activity"/>
    <property type="evidence" value="ECO:0007669"/>
    <property type="project" value="InterPro"/>
</dbReference>
<evidence type="ECO:0000256" key="2">
    <source>
        <dbReference type="ARBA" id="ARBA00022553"/>
    </source>
</evidence>
<feature type="compositionally biased region" description="Pro residues" evidence="4">
    <location>
        <begin position="858"/>
        <end position="870"/>
    </location>
</feature>
<dbReference type="SMART" id="SM00827">
    <property type="entry name" value="PKS_AT"/>
    <property type="match status" value="1"/>
</dbReference>
<dbReference type="PROSITE" id="PS00606">
    <property type="entry name" value="KS3_1"/>
    <property type="match status" value="1"/>
</dbReference>
<dbReference type="InterPro" id="IPR016036">
    <property type="entry name" value="Malonyl_transacylase_ACP-bd"/>
</dbReference>
<keyword evidence="7" id="KW-1185">Reference proteome</keyword>
<protein>
    <submittedName>
        <fullName evidence="6">Acyl transferase domain-containing protein</fullName>
    </submittedName>
</protein>
<dbReference type="PROSITE" id="PS52004">
    <property type="entry name" value="KS3_2"/>
    <property type="match status" value="1"/>
</dbReference>
<keyword evidence="1" id="KW-0596">Phosphopantetheine</keyword>
<dbReference type="InterPro" id="IPR014043">
    <property type="entry name" value="Acyl_transferase_dom"/>
</dbReference>
<dbReference type="Proteomes" id="UP000523007">
    <property type="component" value="Unassembled WGS sequence"/>
</dbReference>
<feature type="region of interest" description="Disordered" evidence="4">
    <location>
        <begin position="858"/>
        <end position="884"/>
    </location>
</feature>
<gene>
    <name evidence="6" type="ORF">F4561_006068</name>
</gene>
<dbReference type="InterPro" id="IPR016039">
    <property type="entry name" value="Thiolase-like"/>
</dbReference>
<organism evidence="6 7">
    <name type="scientific">Lipingzhangella halophila</name>
    <dbReference type="NCBI Taxonomy" id="1783352"/>
    <lineage>
        <taxon>Bacteria</taxon>
        <taxon>Bacillati</taxon>
        <taxon>Actinomycetota</taxon>
        <taxon>Actinomycetes</taxon>
        <taxon>Streptosporangiales</taxon>
        <taxon>Nocardiopsidaceae</taxon>
        <taxon>Lipingzhangella</taxon>
    </lineage>
</organism>
<dbReference type="SUPFAM" id="SSF55048">
    <property type="entry name" value="Probable ACP-binding domain of malonyl-CoA ACP transacylase"/>
    <property type="match status" value="1"/>
</dbReference>
<reference evidence="6 7" key="1">
    <citation type="submission" date="2020-08" db="EMBL/GenBank/DDBJ databases">
        <title>Sequencing the genomes of 1000 actinobacteria strains.</title>
        <authorList>
            <person name="Klenk H.-P."/>
        </authorList>
    </citation>
    <scope>NUCLEOTIDE SEQUENCE [LARGE SCALE GENOMIC DNA]</scope>
    <source>
        <strain evidence="6 7">DSM 102030</strain>
    </source>
</reference>
<name>A0A7W7W6Q5_9ACTN</name>
<dbReference type="InterPro" id="IPR032821">
    <property type="entry name" value="PKS_assoc"/>
</dbReference>
<dbReference type="Pfam" id="PF02801">
    <property type="entry name" value="Ketoacyl-synt_C"/>
    <property type="match status" value="1"/>
</dbReference>
<evidence type="ECO:0000256" key="3">
    <source>
        <dbReference type="ARBA" id="ARBA00022679"/>
    </source>
</evidence>
<dbReference type="RefSeq" id="WP_184584936.1">
    <property type="nucleotide sequence ID" value="NZ_JACHJT010000002.1"/>
</dbReference>